<evidence type="ECO:0008006" key="5">
    <source>
        <dbReference type="Google" id="ProtNLM"/>
    </source>
</evidence>
<comment type="caution">
    <text evidence="3">The sequence shown here is derived from an EMBL/GenBank/DDBJ whole genome shotgun (WGS) entry which is preliminary data.</text>
</comment>
<dbReference type="GO" id="GO:0004222">
    <property type="term" value="F:metalloendopeptidase activity"/>
    <property type="evidence" value="ECO:0007669"/>
    <property type="project" value="TreeGrafter"/>
</dbReference>
<sequence length="592" mass="66214">MKALKFPIACILLFSTPSTFAEKKVNLRGVYDVKIYQGPDRLYEDHDQHVGTDPGQPAPPDKNFPGDKGLCTAPRVASDCCNYKILDTVANKEVTYKGPKSVFSNETTARNWAAKLHPQLPFFLPFDGTEVSLIQGWYYDNGEAHSGVDSWRDSVQEGTDVAFDVVAVAPGRVVTKIWDNWFGNVVVIEHVAKDGSKYRSLYMHLRNGYTHDINAASAIISLDPNATDSFAKYSRYTRTHTSNLYWGEESHAIAVNVGDWVSTGQYIGKSGNTGAGGVGTGLNDDGTPMDTVRANNHLHFMLAVPNPKNATEWVFLDPFAVYAQMNTGCYAPLKTINFPRFFAPYFPDFHNVSWSLVDFYKGYYTNMGLGLQSLSVYTSGGSVKAAGTFDDKVGFPWAAEGWLSANEFNKAVHAYDLKGLLPRELQVQVHNGQPRFTALWKKNSGLPYYVFTNMNDADFQTKYNYLVINQGFRVEDYVSYPVGGTRRHAAVFVQDGLEFQIWYGLDHQQYLTKSSELLLQGWKSTSLTAATFSKGDRFGGVWMKMPGDWVTVMDMTSDVYQSKYNEMSNQGYRLWKVQAYGAGGKFGAIWTK</sequence>
<proteinExistence type="predicted"/>
<evidence type="ECO:0000313" key="4">
    <source>
        <dbReference type="Proteomes" id="UP000075391"/>
    </source>
</evidence>
<dbReference type="CDD" id="cd12797">
    <property type="entry name" value="M23_peptidase"/>
    <property type="match status" value="1"/>
</dbReference>
<dbReference type="InterPro" id="IPR011055">
    <property type="entry name" value="Dup_hybrid_motif"/>
</dbReference>
<accession>A0A150WUB8</accession>
<evidence type="ECO:0000313" key="3">
    <source>
        <dbReference type="EMBL" id="KYG70011.1"/>
    </source>
</evidence>
<reference evidence="3 4" key="1">
    <citation type="submission" date="2016-03" db="EMBL/GenBank/DDBJ databases">
        <authorList>
            <person name="Ploux O."/>
        </authorList>
    </citation>
    <scope>NUCLEOTIDE SEQUENCE [LARGE SCALE GENOMIC DNA]</scope>
    <source>
        <strain evidence="3 4">BER2</strain>
    </source>
</reference>
<dbReference type="RefSeq" id="WP_063242929.1">
    <property type="nucleotide sequence ID" value="NZ_LUKF01000003.1"/>
</dbReference>
<keyword evidence="2" id="KW-0732">Signal</keyword>
<dbReference type="EMBL" id="LUKF01000003">
    <property type="protein sequence ID" value="KYG70011.1"/>
    <property type="molecule type" value="Genomic_DNA"/>
</dbReference>
<evidence type="ECO:0000256" key="2">
    <source>
        <dbReference type="SAM" id="SignalP"/>
    </source>
</evidence>
<dbReference type="PANTHER" id="PTHR21666:SF270">
    <property type="entry name" value="MUREIN HYDROLASE ACTIVATOR ENVC"/>
    <property type="match status" value="1"/>
</dbReference>
<dbReference type="OrthoDB" id="608345at2"/>
<name>A0A150WUB8_BDEBC</name>
<protein>
    <recommendedName>
        <fullName evidence="5">Peptidase M23 domain-containing protein</fullName>
    </recommendedName>
</protein>
<gene>
    <name evidence="3" type="ORF">AZI85_15070</name>
</gene>
<dbReference type="Gene3D" id="2.70.70.10">
    <property type="entry name" value="Glucose Permease (Domain IIA)"/>
    <property type="match status" value="1"/>
</dbReference>
<dbReference type="InterPro" id="IPR050570">
    <property type="entry name" value="Cell_wall_metabolism_enzyme"/>
</dbReference>
<dbReference type="SUPFAM" id="SSF51261">
    <property type="entry name" value="Duplicated hybrid motif"/>
    <property type="match status" value="2"/>
</dbReference>
<feature type="region of interest" description="Disordered" evidence="1">
    <location>
        <begin position="44"/>
        <end position="64"/>
    </location>
</feature>
<organism evidence="3 4">
    <name type="scientific">Bdellovibrio bacteriovorus</name>
    <dbReference type="NCBI Taxonomy" id="959"/>
    <lineage>
        <taxon>Bacteria</taxon>
        <taxon>Pseudomonadati</taxon>
        <taxon>Bdellovibrionota</taxon>
        <taxon>Bdellovibrionia</taxon>
        <taxon>Bdellovibrionales</taxon>
        <taxon>Pseudobdellovibrionaceae</taxon>
        <taxon>Bdellovibrio</taxon>
    </lineage>
</organism>
<dbReference type="AlphaFoldDB" id="A0A150WUB8"/>
<dbReference type="InterPro" id="IPR049511">
    <property type="entry name" value="PGH-like_rpt"/>
</dbReference>
<dbReference type="Proteomes" id="UP000075391">
    <property type="component" value="Unassembled WGS sequence"/>
</dbReference>
<feature type="chain" id="PRO_5007573799" description="Peptidase M23 domain-containing protein" evidence="2">
    <location>
        <begin position="22"/>
        <end position="592"/>
    </location>
</feature>
<dbReference type="Pfam" id="PF17660">
    <property type="entry name" value="BTRD1"/>
    <property type="match status" value="4"/>
</dbReference>
<dbReference type="PANTHER" id="PTHR21666">
    <property type="entry name" value="PEPTIDASE-RELATED"/>
    <property type="match status" value="1"/>
</dbReference>
<evidence type="ECO:0000256" key="1">
    <source>
        <dbReference type="SAM" id="MobiDB-lite"/>
    </source>
</evidence>
<feature type="signal peptide" evidence="2">
    <location>
        <begin position="1"/>
        <end position="21"/>
    </location>
</feature>